<feature type="region of interest" description="Disordered" evidence="9">
    <location>
        <begin position="549"/>
        <end position="571"/>
    </location>
</feature>
<feature type="compositionally biased region" description="Basic and acidic residues" evidence="9">
    <location>
        <begin position="561"/>
        <end position="571"/>
    </location>
</feature>
<dbReference type="GO" id="GO:0006357">
    <property type="term" value="P:regulation of transcription by RNA polymerase II"/>
    <property type="evidence" value="ECO:0007669"/>
    <property type="project" value="TreeGrafter"/>
</dbReference>
<evidence type="ECO:0000256" key="6">
    <source>
        <dbReference type="ARBA" id="ARBA00023163"/>
    </source>
</evidence>
<evidence type="ECO:0000313" key="11">
    <source>
        <dbReference type="EMBL" id="KAG9188508.1"/>
    </source>
</evidence>
<dbReference type="SMART" id="SM00355">
    <property type="entry name" value="ZnF_C2H2"/>
    <property type="match status" value="6"/>
</dbReference>
<feature type="domain" description="C2H2-type" evidence="10">
    <location>
        <begin position="598"/>
        <end position="628"/>
    </location>
</feature>
<dbReference type="Proteomes" id="UP001199106">
    <property type="component" value="Unassembled WGS sequence"/>
</dbReference>
<feature type="compositionally biased region" description="Polar residues" evidence="9">
    <location>
        <begin position="214"/>
        <end position="226"/>
    </location>
</feature>
<dbReference type="PANTHER" id="PTHR46179">
    <property type="entry name" value="ZINC FINGER PROTEIN"/>
    <property type="match status" value="1"/>
</dbReference>
<sequence length="838" mass="95080">MSNHNRNGGYRQPYINLPASRYQYNGQIPDLLVETVPAEPWQPSQRPRSAHDVRNQRPSSSASVDTARDIPHPRGSTHINYPHALSPTDNGIGFVMPRDLSLLDPNYVPHYYDASASRMPEPAWSPFNLRNPQSGGAHSPSRQSNMNLQFLYGPKSDIGSQASPSDEGYISHNAQSVMSNEPDCLNQELPANFLSNMNGMNVESVASEAPTMSRMPSDQRSLVSSRSGKSKKAYHCTQCSEILKCKSEFKKHNLKHDKPFRCEVPGCKRKEGFTTSNDLERHQRSLHRKGIDKKSYRCAVENCRSKGKTWPRLDNFKQHVERMHKDDKVLDVVQRSICHLKNSDSPIEEENSVTPMDIDIAVSGMESSFSASPTTGIPPTLEFLMPQGDRHSFSSGQASDPVGNVHSMSRLSRGGPTSAPHNAGIQKMQKMNQSRHHAPGVFSQRVQTSLLTDNTVFSVPGMNSVKPQQSSSSSALSNAPQTKAEQQKELRKKSERQSHSPSPVNLETLILDMMQKVKDQAKCEDKPTEQSRPEKNAALMDMITELLNKGPASSHTGQRRPSKDSPHNDKKCPQLNCRFAVARECDLRKHMKRHNRPYGCTYPKCHKRFGAKSDWKRHENSQHFQQEAFRCNQKLTTGEICGVHLHREGAFRNHLETQHKIPCEDIQQCLEGSRIGKNCQSSFWCGLCRRVVPLEQRHNAARDERFDHIAHHFERQKRSIDEWICAEENRPKKDLLEERMKREHFDDEDEREKDGEVDAAGDDDDEPRPQQPPPLPHYMPHTPLSAQVTVSPPPPPGFEKADKRKRPVEDDTHAPGPPKRKQTTLMVNRYLFVWRAMW</sequence>
<feature type="region of interest" description="Disordered" evidence="9">
    <location>
        <begin position="387"/>
        <end position="423"/>
    </location>
</feature>
<evidence type="ECO:0000256" key="7">
    <source>
        <dbReference type="ARBA" id="ARBA00023242"/>
    </source>
</evidence>
<dbReference type="InterPro" id="IPR036236">
    <property type="entry name" value="Znf_C2H2_sf"/>
</dbReference>
<dbReference type="Gene3D" id="3.30.160.60">
    <property type="entry name" value="Classic Zinc Finger"/>
    <property type="match status" value="2"/>
</dbReference>
<evidence type="ECO:0000256" key="3">
    <source>
        <dbReference type="ARBA" id="ARBA00022771"/>
    </source>
</evidence>
<keyword evidence="2" id="KW-0479">Metal-binding</keyword>
<evidence type="ECO:0000313" key="12">
    <source>
        <dbReference type="Proteomes" id="UP001199106"/>
    </source>
</evidence>
<organism evidence="11 12">
    <name type="scientific">Alternaria panax</name>
    <dbReference type="NCBI Taxonomy" id="48097"/>
    <lineage>
        <taxon>Eukaryota</taxon>
        <taxon>Fungi</taxon>
        <taxon>Dikarya</taxon>
        <taxon>Ascomycota</taxon>
        <taxon>Pezizomycotina</taxon>
        <taxon>Dothideomycetes</taxon>
        <taxon>Pleosporomycetidae</taxon>
        <taxon>Pleosporales</taxon>
        <taxon>Pleosporineae</taxon>
        <taxon>Pleosporaceae</taxon>
        <taxon>Alternaria</taxon>
        <taxon>Alternaria sect. Panax</taxon>
    </lineage>
</organism>
<reference evidence="11" key="1">
    <citation type="submission" date="2021-07" db="EMBL/GenBank/DDBJ databases">
        <title>Genome Resource of American Ginseng Black Spot Pathogen Alternaria panax.</title>
        <authorList>
            <person name="Qiu C."/>
            <person name="Wang W."/>
            <person name="Liu Z."/>
        </authorList>
    </citation>
    <scope>NUCLEOTIDE SEQUENCE</scope>
    <source>
        <strain evidence="11">BNCC115425</strain>
    </source>
</reference>
<comment type="caution">
    <text evidence="11">The sequence shown here is derived from an EMBL/GenBank/DDBJ whole genome shotgun (WGS) entry which is preliminary data.</text>
</comment>
<keyword evidence="4" id="KW-0862">Zinc</keyword>
<dbReference type="PANTHER" id="PTHR46179:SF13">
    <property type="entry name" value="C2H2-TYPE DOMAIN-CONTAINING PROTEIN"/>
    <property type="match status" value="1"/>
</dbReference>
<evidence type="ECO:0000256" key="8">
    <source>
        <dbReference type="PROSITE-ProRule" id="PRU00042"/>
    </source>
</evidence>
<dbReference type="InterPro" id="IPR051061">
    <property type="entry name" value="Zinc_finger_trans_reg"/>
</dbReference>
<evidence type="ECO:0000259" key="10">
    <source>
        <dbReference type="PROSITE" id="PS50157"/>
    </source>
</evidence>
<dbReference type="InterPro" id="IPR013087">
    <property type="entry name" value="Znf_C2H2_type"/>
</dbReference>
<evidence type="ECO:0000256" key="5">
    <source>
        <dbReference type="ARBA" id="ARBA00023015"/>
    </source>
</evidence>
<proteinExistence type="predicted"/>
<keyword evidence="5" id="KW-0805">Transcription regulation</keyword>
<dbReference type="AlphaFoldDB" id="A0AAD4FGI1"/>
<evidence type="ECO:0000256" key="2">
    <source>
        <dbReference type="ARBA" id="ARBA00022723"/>
    </source>
</evidence>
<feature type="region of interest" description="Disordered" evidence="9">
    <location>
        <begin position="207"/>
        <end position="226"/>
    </location>
</feature>
<evidence type="ECO:0000256" key="9">
    <source>
        <dbReference type="SAM" id="MobiDB-lite"/>
    </source>
</evidence>
<dbReference type="PROSITE" id="PS00028">
    <property type="entry name" value="ZINC_FINGER_C2H2_1"/>
    <property type="match status" value="2"/>
</dbReference>
<name>A0AAD4FGI1_9PLEO</name>
<accession>A0AAD4FGI1</accession>
<feature type="compositionally biased region" description="Basic and acidic residues" evidence="9">
    <location>
        <begin position="799"/>
        <end position="813"/>
    </location>
</feature>
<dbReference type="GO" id="GO:0005634">
    <property type="term" value="C:nucleus"/>
    <property type="evidence" value="ECO:0007669"/>
    <property type="project" value="UniProtKB-SubCell"/>
</dbReference>
<feature type="region of interest" description="Disordered" evidence="9">
    <location>
        <begin position="40"/>
        <end position="83"/>
    </location>
</feature>
<dbReference type="SUPFAM" id="SSF57667">
    <property type="entry name" value="beta-beta-alpha zinc fingers"/>
    <property type="match status" value="1"/>
</dbReference>
<feature type="region of interest" description="Disordered" evidence="9">
    <location>
        <begin position="461"/>
        <end position="504"/>
    </location>
</feature>
<keyword evidence="7" id="KW-0539">Nucleus</keyword>
<evidence type="ECO:0000256" key="4">
    <source>
        <dbReference type="ARBA" id="ARBA00022833"/>
    </source>
</evidence>
<feature type="compositionally biased region" description="Acidic residues" evidence="9">
    <location>
        <begin position="746"/>
        <end position="766"/>
    </location>
</feature>
<keyword evidence="3 8" id="KW-0863">Zinc-finger</keyword>
<protein>
    <recommendedName>
        <fullName evidence="10">C2H2-type domain-containing protein</fullName>
    </recommendedName>
</protein>
<feature type="region of interest" description="Disordered" evidence="9">
    <location>
        <begin position="737"/>
        <end position="825"/>
    </location>
</feature>
<gene>
    <name evidence="11" type="ORF">G6011_02431</name>
</gene>
<dbReference type="EMBL" id="JAANER010000006">
    <property type="protein sequence ID" value="KAG9188508.1"/>
    <property type="molecule type" value="Genomic_DNA"/>
</dbReference>
<feature type="compositionally biased region" description="Polar residues" evidence="9">
    <location>
        <begin position="475"/>
        <end position="484"/>
    </location>
</feature>
<comment type="subcellular location">
    <subcellularLocation>
        <location evidence="1">Nucleus</location>
    </subcellularLocation>
</comment>
<dbReference type="GO" id="GO:0008270">
    <property type="term" value="F:zinc ion binding"/>
    <property type="evidence" value="ECO:0007669"/>
    <property type="project" value="UniProtKB-KW"/>
</dbReference>
<dbReference type="PROSITE" id="PS50157">
    <property type="entry name" value="ZINC_FINGER_C2H2_2"/>
    <property type="match status" value="1"/>
</dbReference>
<keyword evidence="6" id="KW-0804">Transcription</keyword>
<evidence type="ECO:0000256" key="1">
    <source>
        <dbReference type="ARBA" id="ARBA00004123"/>
    </source>
</evidence>
<keyword evidence="12" id="KW-1185">Reference proteome</keyword>